<accession>A0A549YFQ0</accession>
<reference evidence="1 2" key="1">
    <citation type="submission" date="2019-07" db="EMBL/GenBank/DDBJ databases">
        <title>Genomic analysis of Lentibacillus sp. NKC851-2.</title>
        <authorList>
            <person name="Oh Y.J."/>
        </authorList>
    </citation>
    <scope>NUCLEOTIDE SEQUENCE [LARGE SCALE GENOMIC DNA]</scope>
    <source>
        <strain evidence="1 2">NKC851-2</strain>
    </source>
</reference>
<comment type="caution">
    <text evidence="1">The sequence shown here is derived from an EMBL/GenBank/DDBJ whole genome shotgun (WGS) entry which is preliminary data.</text>
</comment>
<dbReference type="AlphaFoldDB" id="A0A549YFQ0"/>
<dbReference type="RefSeq" id="WP_142789975.1">
    <property type="nucleotide sequence ID" value="NZ_VJMZ01000001.1"/>
</dbReference>
<proteinExistence type="predicted"/>
<dbReference type="Proteomes" id="UP000319280">
    <property type="component" value="Unassembled WGS sequence"/>
</dbReference>
<dbReference type="EMBL" id="VJMZ01000001">
    <property type="protein sequence ID" value="TRM10706.1"/>
    <property type="molecule type" value="Genomic_DNA"/>
</dbReference>
<keyword evidence="2" id="KW-1185">Reference proteome</keyword>
<evidence type="ECO:0000313" key="2">
    <source>
        <dbReference type="Proteomes" id="UP000319280"/>
    </source>
</evidence>
<sequence length="65" mass="7502">MRLEVKYKLFDSVGEKLVGQDGYSYTIIDIDTRYNTDIHELIKVEISEITGNPSVEFKILGYTEL</sequence>
<evidence type="ECO:0000313" key="1">
    <source>
        <dbReference type="EMBL" id="TRM10706.1"/>
    </source>
</evidence>
<organism evidence="1 2">
    <name type="scientific">Lentibacillus cibarius</name>
    <dbReference type="NCBI Taxonomy" id="2583219"/>
    <lineage>
        <taxon>Bacteria</taxon>
        <taxon>Bacillati</taxon>
        <taxon>Bacillota</taxon>
        <taxon>Bacilli</taxon>
        <taxon>Bacillales</taxon>
        <taxon>Bacillaceae</taxon>
        <taxon>Lentibacillus</taxon>
    </lineage>
</organism>
<gene>
    <name evidence="1" type="ORF">FH966_02675</name>
</gene>
<name>A0A549YFQ0_9BACI</name>
<protein>
    <submittedName>
        <fullName evidence="1">Uncharacterized protein</fullName>
    </submittedName>
</protein>